<gene>
    <name evidence="1" type="ORF">GM920_01410</name>
</gene>
<dbReference type="InterPro" id="IPR012349">
    <property type="entry name" value="Split_barrel_FMN-bd"/>
</dbReference>
<evidence type="ECO:0000313" key="2">
    <source>
        <dbReference type="Proteomes" id="UP000636110"/>
    </source>
</evidence>
<dbReference type="Proteomes" id="UP000636110">
    <property type="component" value="Unassembled WGS sequence"/>
</dbReference>
<evidence type="ECO:0000313" key="1">
    <source>
        <dbReference type="EMBL" id="MBB2147558.1"/>
    </source>
</evidence>
<dbReference type="EMBL" id="WNXC01000001">
    <property type="protein sequence ID" value="MBB2147558.1"/>
    <property type="molecule type" value="Genomic_DNA"/>
</dbReference>
<dbReference type="Gene3D" id="2.30.110.10">
    <property type="entry name" value="Electron Transport, Fmn-binding Protein, Chain A"/>
    <property type="match status" value="1"/>
</dbReference>
<protein>
    <submittedName>
        <fullName evidence="1">Uncharacterized protein</fullName>
    </submittedName>
</protein>
<accession>A0ABR6EQN8</accession>
<proteinExistence type="predicted"/>
<keyword evidence="2" id="KW-1185">Reference proteome</keyword>
<dbReference type="RefSeq" id="WP_182952826.1">
    <property type="nucleotide sequence ID" value="NZ_WNXC01000001.1"/>
</dbReference>
<organism evidence="1 2">
    <name type="scientific">Pedobacter gandavensis</name>
    <dbReference type="NCBI Taxonomy" id="2679963"/>
    <lineage>
        <taxon>Bacteria</taxon>
        <taxon>Pseudomonadati</taxon>
        <taxon>Bacteroidota</taxon>
        <taxon>Sphingobacteriia</taxon>
        <taxon>Sphingobacteriales</taxon>
        <taxon>Sphingobacteriaceae</taxon>
        <taxon>Pedobacter</taxon>
    </lineage>
</organism>
<reference evidence="1 2" key="1">
    <citation type="submission" date="2019-11" db="EMBL/GenBank/DDBJ databases">
        <title>Description of Pedobacter sp. LMG 31462T.</title>
        <authorList>
            <person name="Carlier A."/>
            <person name="Qi S."/>
            <person name="Vandamme P."/>
        </authorList>
    </citation>
    <scope>NUCLEOTIDE SEQUENCE [LARGE SCALE GENOMIC DNA]</scope>
    <source>
        <strain evidence="1 2">LMG 31462</strain>
    </source>
</reference>
<dbReference type="SUPFAM" id="SSF50475">
    <property type="entry name" value="FMN-binding split barrel"/>
    <property type="match status" value="1"/>
</dbReference>
<sequence>MTLNNDVPEATQLPFFVDDAQGKLVLLEEMISFYDQACLEQWKGLPLKFKQGMMKGIVAFEIEVTDLQGQKKLSQNKSALERERIIKDLEQHPNSVESDLARYIREV</sequence>
<comment type="caution">
    <text evidence="1">The sequence shown here is derived from an EMBL/GenBank/DDBJ whole genome shotgun (WGS) entry which is preliminary data.</text>
</comment>
<name>A0ABR6EQN8_9SPHI</name>